<dbReference type="InterPro" id="IPR014284">
    <property type="entry name" value="RNA_pol_sigma-70_dom"/>
</dbReference>
<dbReference type="InterPro" id="IPR013324">
    <property type="entry name" value="RNA_pol_sigma_r3/r4-like"/>
</dbReference>
<dbReference type="EMBL" id="JAMKBJ010000007">
    <property type="protein sequence ID" value="MCZ8537462.1"/>
    <property type="molecule type" value="Genomic_DNA"/>
</dbReference>
<organism evidence="7 8">
    <name type="scientific">Paenisporosarcina quisquiliarum</name>
    <dbReference type="NCBI Taxonomy" id="365346"/>
    <lineage>
        <taxon>Bacteria</taxon>
        <taxon>Bacillati</taxon>
        <taxon>Bacillota</taxon>
        <taxon>Bacilli</taxon>
        <taxon>Bacillales</taxon>
        <taxon>Caryophanaceae</taxon>
        <taxon>Paenisporosarcina</taxon>
    </lineage>
</organism>
<accession>A0A9X3LGV5</accession>
<dbReference type="NCBIfam" id="TIGR02937">
    <property type="entry name" value="sigma70-ECF"/>
    <property type="match status" value="1"/>
</dbReference>
<dbReference type="InterPro" id="IPR036388">
    <property type="entry name" value="WH-like_DNA-bd_sf"/>
</dbReference>
<dbReference type="Proteomes" id="UP001152173">
    <property type="component" value="Unassembled WGS sequence"/>
</dbReference>
<evidence type="ECO:0000313" key="7">
    <source>
        <dbReference type="EMBL" id="MCZ8537462.1"/>
    </source>
</evidence>
<protein>
    <submittedName>
        <fullName evidence="7">Sigma-70 family RNA polymerase sigma factor</fullName>
    </submittedName>
</protein>
<comment type="similarity">
    <text evidence="1">Belongs to the sigma-70 factor family. ECF subfamily.</text>
</comment>
<reference evidence="7" key="1">
    <citation type="submission" date="2022-05" db="EMBL/GenBank/DDBJ databases">
        <authorList>
            <person name="Colautti A."/>
            <person name="Iacumin L."/>
        </authorList>
    </citation>
    <scope>NUCLEOTIDE SEQUENCE</scope>
    <source>
        <strain evidence="7">SK 55</strain>
    </source>
</reference>
<proteinExistence type="inferred from homology"/>
<gene>
    <name evidence="7" type="ORF">M9R32_09735</name>
</gene>
<dbReference type="SUPFAM" id="SSF88946">
    <property type="entry name" value="Sigma2 domain of RNA polymerase sigma factors"/>
    <property type="match status" value="1"/>
</dbReference>
<evidence type="ECO:0000256" key="4">
    <source>
        <dbReference type="ARBA" id="ARBA00023163"/>
    </source>
</evidence>
<dbReference type="InterPro" id="IPR007627">
    <property type="entry name" value="RNA_pol_sigma70_r2"/>
</dbReference>
<keyword evidence="3" id="KW-0731">Sigma factor</keyword>
<evidence type="ECO:0000256" key="3">
    <source>
        <dbReference type="ARBA" id="ARBA00023082"/>
    </source>
</evidence>
<dbReference type="AlphaFoldDB" id="A0A9X3LGV5"/>
<evidence type="ECO:0000256" key="2">
    <source>
        <dbReference type="ARBA" id="ARBA00023015"/>
    </source>
</evidence>
<dbReference type="GO" id="GO:0016987">
    <property type="term" value="F:sigma factor activity"/>
    <property type="evidence" value="ECO:0007669"/>
    <property type="project" value="UniProtKB-KW"/>
</dbReference>
<dbReference type="Gene3D" id="1.10.10.10">
    <property type="entry name" value="Winged helix-like DNA-binding domain superfamily/Winged helix DNA-binding domain"/>
    <property type="match status" value="1"/>
</dbReference>
<dbReference type="Gene3D" id="1.10.1740.10">
    <property type="match status" value="1"/>
</dbReference>
<keyword evidence="4" id="KW-0804">Transcription</keyword>
<evidence type="ECO:0000259" key="5">
    <source>
        <dbReference type="Pfam" id="PF04542"/>
    </source>
</evidence>
<evidence type="ECO:0000259" key="6">
    <source>
        <dbReference type="Pfam" id="PF08281"/>
    </source>
</evidence>
<dbReference type="GO" id="GO:0003677">
    <property type="term" value="F:DNA binding"/>
    <property type="evidence" value="ECO:0007669"/>
    <property type="project" value="InterPro"/>
</dbReference>
<keyword evidence="2" id="KW-0805">Transcription regulation</keyword>
<dbReference type="CDD" id="cd06171">
    <property type="entry name" value="Sigma70_r4"/>
    <property type="match status" value="1"/>
</dbReference>
<keyword evidence="8" id="KW-1185">Reference proteome</keyword>
<comment type="caution">
    <text evidence="7">The sequence shown here is derived from an EMBL/GenBank/DDBJ whole genome shotgun (WGS) entry which is preliminary data.</text>
</comment>
<name>A0A9X3LGV5_9BACL</name>
<dbReference type="Pfam" id="PF04542">
    <property type="entry name" value="Sigma70_r2"/>
    <property type="match status" value="1"/>
</dbReference>
<dbReference type="RefSeq" id="WP_269926557.1">
    <property type="nucleotide sequence ID" value="NZ_JAMKBJ010000007.1"/>
</dbReference>
<evidence type="ECO:0000313" key="8">
    <source>
        <dbReference type="Proteomes" id="UP001152173"/>
    </source>
</evidence>
<dbReference type="PANTHER" id="PTHR43133">
    <property type="entry name" value="RNA POLYMERASE ECF-TYPE SIGMA FACTO"/>
    <property type="match status" value="1"/>
</dbReference>
<evidence type="ECO:0000256" key="1">
    <source>
        <dbReference type="ARBA" id="ARBA00010641"/>
    </source>
</evidence>
<feature type="domain" description="RNA polymerase sigma factor 70 region 4 type 2" evidence="6">
    <location>
        <begin position="107"/>
        <end position="159"/>
    </location>
</feature>
<dbReference type="PANTHER" id="PTHR43133:SF51">
    <property type="entry name" value="RNA POLYMERASE SIGMA FACTOR"/>
    <property type="match status" value="1"/>
</dbReference>
<dbReference type="InterPro" id="IPR013249">
    <property type="entry name" value="RNA_pol_sigma70_r4_t2"/>
</dbReference>
<sequence length="172" mass="20286">MGDLEIVKRAIAGDDESFLLVMQVNKEGLYRTAFAFLRNEHDALEAMQEVIYRAYKNMHKVKEPSYVKTWLTRIMMNYCQDQLKKKKRFTINETLNEISIDDGTVQLELQEALKKLSEQEQQLVYMKYFQDTKIKDIAVMENIPEGTVKSRLHKILKTLRQHLTEKGEMDHV</sequence>
<dbReference type="SUPFAM" id="SSF88659">
    <property type="entry name" value="Sigma3 and sigma4 domains of RNA polymerase sigma factors"/>
    <property type="match status" value="1"/>
</dbReference>
<dbReference type="InterPro" id="IPR039425">
    <property type="entry name" value="RNA_pol_sigma-70-like"/>
</dbReference>
<dbReference type="GO" id="GO:0006352">
    <property type="term" value="P:DNA-templated transcription initiation"/>
    <property type="evidence" value="ECO:0007669"/>
    <property type="project" value="InterPro"/>
</dbReference>
<dbReference type="Pfam" id="PF08281">
    <property type="entry name" value="Sigma70_r4_2"/>
    <property type="match status" value="1"/>
</dbReference>
<feature type="domain" description="RNA polymerase sigma-70 region 2" evidence="5">
    <location>
        <begin position="25"/>
        <end position="88"/>
    </location>
</feature>
<dbReference type="InterPro" id="IPR013325">
    <property type="entry name" value="RNA_pol_sigma_r2"/>
</dbReference>